<dbReference type="RefSeq" id="WP_121916088.1">
    <property type="nucleotide sequence ID" value="NZ_REFV01000002.1"/>
</dbReference>
<proteinExistence type="predicted"/>
<name>A0A3M0H121_9FLAO</name>
<dbReference type="OrthoDB" id="1144758at2"/>
<dbReference type="EMBL" id="REFV01000002">
    <property type="protein sequence ID" value="RMB63286.1"/>
    <property type="molecule type" value="Genomic_DNA"/>
</dbReference>
<evidence type="ECO:0000313" key="2">
    <source>
        <dbReference type="Proteomes" id="UP000281985"/>
    </source>
</evidence>
<dbReference type="Proteomes" id="UP000281985">
    <property type="component" value="Unassembled WGS sequence"/>
</dbReference>
<organism evidence="1 2">
    <name type="scientific">Dokdonia sinensis</name>
    <dbReference type="NCBI Taxonomy" id="2479847"/>
    <lineage>
        <taxon>Bacteria</taxon>
        <taxon>Pseudomonadati</taxon>
        <taxon>Bacteroidota</taxon>
        <taxon>Flavobacteriia</taxon>
        <taxon>Flavobacteriales</taxon>
        <taxon>Flavobacteriaceae</taxon>
        <taxon>Dokdonia</taxon>
    </lineage>
</organism>
<reference evidence="1 2" key="1">
    <citation type="submission" date="2018-10" db="EMBL/GenBank/DDBJ databases">
        <title>Dokdonia luteus sp. nov., isolated from sea water.</title>
        <authorList>
            <person name="Zhou L.Y."/>
            <person name="Du Z.J."/>
        </authorList>
    </citation>
    <scope>NUCLEOTIDE SEQUENCE [LARGE SCALE GENOMIC DNA]</scope>
    <source>
        <strain evidence="1 2">SH27</strain>
    </source>
</reference>
<evidence type="ECO:0000313" key="1">
    <source>
        <dbReference type="EMBL" id="RMB63286.1"/>
    </source>
</evidence>
<protein>
    <submittedName>
        <fullName evidence="1">Uncharacterized protein</fullName>
    </submittedName>
</protein>
<gene>
    <name evidence="1" type="ORF">EAX61_02530</name>
</gene>
<comment type="caution">
    <text evidence="1">The sequence shown here is derived from an EMBL/GenBank/DDBJ whole genome shotgun (WGS) entry which is preliminary data.</text>
</comment>
<accession>A0A3M0H121</accession>
<keyword evidence="2" id="KW-1185">Reference proteome</keyword>
<sequence length="103" mass="11682">MNTQLTTETAQITDQKINLIDGLFTATEAGDVLHAMLDKKINFHKLQRLTRTEGNMDDACEYDNGRILELIDEKGKLKDFLSSIRAEGCKLEINSTININVRR</sequence>
<dbReference type="AlphaFoldDB" id="A0A3M0H121"/>